<accession>A0AAU7GDY6</accession>
<sequence>MARGAWIGTIGIAAVLAIAAGAVGIAATAQAGSTPQATASAAATYDLGVLGSAATAADALPSGFDPASAVQGGLDRASIRLLQSGTAGTFWAALDARGRLCLIAAIGPASAVHGAACTTADRFHEHALTLRVASGGAAAEAHLVPDAVSVKVLRAVLPEAATISGYGNLVLVAPGASAASRAALTRATAPVYDLGVPAA</sequence>
<dbReference type="EMBL" id="CP157390">
    <property type="protein sequence ID" value="XBM48636.1"/>
    <property type="molecule type" value="Genomic_DNA"/>
</dbReference>
<name>A0AAU7GDY6_9MICO</name>
<evidence type="ECO:0000313" key="2">
    <source>
        <dbReference type="EMBL" id="XBM48636.1"/>
    </source>
</evidence>
<dbReference type="AlphaFoldDB" id="A0AAU7GDY6"/>
<protein>
    <submittedName>
        <fullName evidence="2">Uncharacterized protein</fullName>
    </submittedName>
</protein>
<reference evidence="2" key="1">
    <citation type="submission" date="2024-05" db="EMBL/GenBank/DDBJ databases">
        <title>The Natural Products Discovery Center: Release of the First 8490 Sequenced Strains for Exploring Actinobacteria Biosynthetic Diversity.</title>
        <authorList>
            <person name="Kalkreuter E."/>
            <person name="Kautsar S.A."/>
            <person name="Yang D."/>
            <person name="Bader C.D."/>
            <person name="Teijaro C.N."/>
            <person name="Fluegel L."/>
            <person name="Davis C.M."/>
            <person name="Simpson J.R."/>
            <person name="Lauterbach L."/>
            <person name="Steele A.D."/>
            <person name="Gui C."/>
            <person name="Meng S."/>
            <person name="Li G."/>
            <person name="Viehrig K."/>
            <person name="Ye F."/>
            <person name="Su P."/>
            <person name="Kiefer A.F."/>
            <person name="Nichols A."/>
            <person name="Cepeda A.J."/>
            <person name="Yan W."/>
            <person name="Fan B."/>
            <person name="Jiang Y."/>
            <person name="Adhikari A."/>
            <person name="Zheng C.-J."/>
            <person name="Schuster L."/>
            <person name="Cowan T.M."/>
            <person name="Smanski M.J."/>
            <person name="Chevrette M.G."/>
            <person name="de Carvalho L.P.S."/>
            <person name="Shen B."/>
        </authorList>
    </citation>
    <scope>NUCLEOTIDE SEQUENCE</scope>
    <source>
        <strain evidence="2">NPDC080035</strain>
    </source>
</reference>
<proteinExistence type="predicted"/>
<gene>
    <name evidence="2" type="ORF">AAME72_01980</name>
</gene>
<feature type="signal peptide" evidence="1">
    <location>
        <begin position="1"/>
        <end position="31"/>
    </location>
</feature>
<dbReference type="RefSeq" id="WP_348788581.1">
    <property type="nucleotide sequence ID" value="NZ_CP157390.1"/>
</dbReference>
<organism evidence="2">
    <name type="scientific">Leifsonia sp. NPDC080035</name>
    <dbReference type="NCBI Taxonomy" id="3143936"/>
    <lineage>
        <taxon>Bacteria</taxon>
        <taxon>Bacillati</taxon>
        <taxon>Actinomycetota</taxon>
        <taxon>Actinomycetes</taxon>
        <taxon>Micrococcales</taxon>
        <taxon>Microbacteriaceae</taxon>
        <taxon>Leifsonia</taxon>
    </lineage>
</organism>
<keyword evidence="1" id="KW-0732">Signal</keyword>
<evidence type="ECO:0000256" key="1">
    <source>
        <dbReference type="SAM" id="SignalP"/>
    </source>
</evidence>
<feature type="chain" id="PRO_5043829011" evidence="1">
    <location>
        <begin position="32"/>
        <end position="199"/>
    </location>
</feature>